<gene>
    <name evidence="1" type="ORF">LZC94_04570</name>
</gene>
<sequence length="214" mass="22847">MLFFVVTAATLASIGPLACGEDTASPGTTGSRDASQDRRVVTVIPDASCEIVVDAPPELPRAPHLAAGVEASYNSNPPSSGLHDPVWAAYREFTTPVPRRNYVHDLEHGAIVFAYNCDKYATGDGAAACSEIVELLRTVVKSLPDDPLCTNEGKGVRVRALITPDPLLDVPIAAAAWGWTYRGGCLDRASLEDFARQHYGQGPEPVCGNGWDHF</sequence>
<accession>A0ABZ2M041</accession>
<dbReference type="RefSeq" id="WP_394826179.1">
    <property type="nucleotide sequence ID" value="NZ_CP089984.1"/>
</dbReference>
<reference evidence="1 2" key="1">
    <citation type="submission" date="2021-12" db="EMBL/GenBank/DDBJ databases">
        <title>Discovery of the Pendulisporaceae a myxobacterial family with distinct sporulation behavior and unique specialized metabolism.</title>
        <authorList>
            <person name="Garcia R."/>
            <person name="Popoff A."/>
            <person name="Bader C.D."/>
            <person name="Loehr J."/>
            <person name="Walesch S."/>
            <person name="Walt C."/>
            <person name="Boldt J."/>
            <person name="Bunk B."/>
            <person name="Haeckl F.J.F.P.J."/>
            <person name="Gunesch A.P."/>
            <person name="Birkelbach J."/>
            <person name="Nuebel U."/>
            <person name="Pietschmann T."/>
            <person name="Bach T."/>
            <person name="Mueller R."/>
        </authorList>
    </citation>
    <scope>NUCLEOTIDE SEQUENCE [LARGE SCALE GENOMIC DNA]</scope>
    <source>
        <strain evidence="1 2">MSr11954</strain>
    </source>
</reference>
<dbReference type="Proteomes" id="UP001370348">
    <property type="component" value="Chromosome"/>
</dbReference>
<keyword evidence="2" id="KW-1185">Reference proteome</keyword>
<dbReference type="EMBL" id="CP089984">
    <property type="protein sequence ID" value="WXB16554.1"/>
    <property type="molecule type" value="Genomic_DNA"/>
</dbReference>
<name>A0ABZ2M041_9BACT</name>
<evidence type="ECO:0000313" key="1">
    <source>
        <dbReference type="EMBL" id="WXB16554.1"/>
    </source>
</evidence>
<evidence type="ECO:0000313" key="2">
    <source>
        <dbReference type="Proteomes" id="UP001370348"/>
    </source>
</evidence>
<protein>
    <submittedName>
        <fullName evidence="1">DUF3105 domain-containing protein</fullName>
    </submittedName>
</protein>
<dbReference type="InterPro" id="IPR021454">
    <property type="entry name" value="DUF3105"/>
</dbReference>
<organism evidence="1 2">
    <name type="scientific">Pendulispora albinea</name>
    <dbReference type="NCBI Taxonomy" id="2741071"/>
    <lineage>
        <taxon>Bacteria</taxon>
        <taxon>Pseudomonadati</taxon>
        <taxon>Myxococcota</taxon>
        <taxon>Myxococcia</taxon>
        <taxon>Myxococcales</taxon>
        <taxon>Sorangiineae</taxon>
        <taxon>Pendulisporaceae</taxon>
        <taxon>Pendulispora</taxon>
    </lineage>
</organism>
<dbReference type="Pfam" id="PF11303">
    <property type="entry name" value="DUF3105"/>
    <property type="match status" value="1"/>
</dbReference>
<proteinExistence type="predicted"/>